<protein>
    <submittedName>
        <fullName evidence="3">Esterase</fullName>
    </submittedName>
</protein>
<dbReference type="PRINTS" id="PR00111">
    <property type="entry name" value="ABHYDROLASE"/>
</dbReference>
<accession>A0A317Q9X7</accession>
<dbReference type="PANTHER" id="PTHR46118:SF4">
    <property type="entry name" value="PROTEIN ABHD11"/>
    <property type="match status" value="1"/>
</dbReference>
<dbReference type="AlphaFoldDB" id="A0A317Q9X7"/>
<dbReference type="GO" id="GO:0016787">
    <property type="term" value="F:hydrolase activity"/>
    <property type="evidence" value="ECO:0007669"/>
    <property type="project" value="UniProtKB-KW"/>
</dbReference>
<dbReference type="Gene3D" id="3.40.50.1820">
    <property type="entry name" value="alpha/beta hydrolase"/>
    <property type="match status" value="1"/>
</dbReference>
<sequence>MSNAQILNFEQLGPSPDTAKQQAPVVLLHGLFGDLDNLKSLARELAEHYPVLLVDAPNHGDSPEFAKMDYASMAAALAATLDHLQLHQIHVIGHSMGGKIAMEFALTYPDRTLSVIAADISPVAYDPRHRHILEALTSVDLDAVTNRQDADRQLAKSIDSRGVRQFLLKNLRHTDAGYQWRLPLARLDTCYDAISGAVRDGHYEGPILFIKGGDSDYLLAQHEDEIRSRFSNIEMKIIEGTGHWLHAEKPRIFNRLALAFIQQHSRT</sequence>
<dbReference type="SUPFAM" id="SSF53474">
    <property type="entry name" value="alpha/beta-Hydrolases"/>
    <property type="match status" value="1"/>
</dbReference>
<dbReference type="InterPro" id="IPR000073">
    <property type="entry name" value="AB_hydrolase_1"/>
</dbReference>
<evidence type="ECO:0000313" key="3">
    <source>
        <dbReference type="EMBL" id="PWW14421.1"/>
    </source>
</evidence>
<dbReference type="EMBL" id="QGTT01000003">
    <property type="protein sequence ID" value="PWW14421.1"/>
    <property type="molecule type" value="Genomic_DNA"/>
</dbReference>
<evidence type="ECO:0000256" key="1">
    <source>
        <dbReference type="ARBA" id="ARBA00022801"/>
    </source>
</evidence>
<keyword evidence="1" id="KW-0378">Hydrolase</keyword>
<dbReference type="Proteomes" id="UP000246964">
    <property type="component" value="Unassembled WGS sequence"/>
</dbReference>
<reference evidence="3 4" key="1">
    <citation type="submission" date="2018-05" db="EMBL/GenBank/DDBJ databases">
        <title>Freshwater and sediment microbial communities from various areas in North America, analyzing microbe dynamics in response to fracking.</title>
        <authorList>
            <person name="Lamendella R."/>
        </authorList>
    </citation>
    <scope>NUCLEOTIDE SEQUENCE [LARGE SCALE GENOMIC DNA]</scope>
    <source>
        <strain evidence="3 4">125B1</strain>
    </source>
</reference>
<organism evidence="3 4">
    <name type="scientific">Pseudidiomarina maritima</name>
    <dbReference type="NCBI Taxonomy" id="519453"/>
    <lineage>
        <taxon>Bacteria</taxon>
        <taxon>Pseudomonadati</taxon>
        <taxon>Pseudomonadota</taxon>
        <taxon>Gammaproteobacteria</taxon>
        <taxon>Alteromonadales</taxon>
        <taxon>Idiomarinaceae</taxon>
        <taxon>Pseudidiomarina</taxon>
    </lineage>
</organism>
<dbReference type="RefSeq" id="WP_110075316.1">
    <property type="nucleotide sequence ID" value="NZ_QGTT01000003.1"/>
</dbReference>
<proteinExistence type="predicted"/>
<feature type="domain" description="AB hydrolase-1" evidence="2">
    <location>
        <begin position="25"/>
        <end position="254"/>
    </location>
</feature>
<keyword evidence="4" id="KW-1185">Reference proteome</keyword>
<name>A0A317Q9X7_9GAMM</name>
<comment type="caution">
    <text evidence="3">The sequence shown here is derived from an EMBL/GenBank/DDBJ whole genome shotgun (WGS) entry which is preliminary data.</text>
</comment>
<gene>
    <name evidence="3" type="ORF">DET45_103113</name>
</gene>
<dbReference type="Pfam" id="PF12697">
    <property type="entry name" value="Abhydrolase_6"/>
    <property type="match status" value="1"/>
</dbReference>
<evidence type="ECO:0000259" key="2">
    <source>
        <dbReference type="Pfam" id="PF12697"/>
    </source>
</evidence>
<dbReference type="OrthoDB" id="9808398at2"/>
<dbReference type="InterPro" id="IPR029058">
    <property type="entry name" value="AB_hydrolase_fold"/>
</dbReference>
<dbReference type="PANTHER" id="PTHR46118">
    <property type="entry name" value="PROTEIN ABHD11"/>
    <property type="match status" value="1"/>
</dbReference>
<evidence type="ECO:0000313" key="4">
    <source>
        <dbReference type="Proteomes" id="UP000246964"/>
    </source>
</evidence>